<dbReference type="EMBL" id="JACSPM010000001">
    <property type="protein sequence ID" value="MBD8022275.1"/>
    <property type="molecule type" value="Genomic_DNA"/>
</dbReference>
<evidence type="ECO:0000259" key="8">
    <source>
        <dbReference type="Pfam" id="PF01048"/>
    </source>
</evidence>
<organism evidence="9 10">
    <name type="scientific">Microbacterium gallinarum</name>
    <dbReference type="NCBI Taxonomy" id="2762209"/>
    <lineage>
        <taxon>Bacteria</taxon>
        <taxon>Bacillati</taxon>
        <taxon>Actinomycetota</taxon>
        <taxon>Actinomycetes</taxon>
        <taxon>Micrococcales</taxon>
        <taxon>Microbacteriaceae</taxon>
        <taxon>Microbacterium</taxon>
    </lineage>
</organism>
<dbReference type="Gene3D" id="3.40.50.1580">
    <property type="entry name" value="Nucleoside phosphorylase domain"/>
    <property type="match status" value="1"/>
</dbReference>
<dbReference type="InterPro" id="IPR011268">
    <property type="entry name" value="Purine_phosphorylase"/>
</dbReference>
<sequence length="277" mass="29025">MSDTTGNPLDDPAADPFEVAAAAAADIARITGVEQHDIALTLGSGWGKAADLIGETTASFPATEVTGFSRPALEGHVGTLRSVVTPKGRRVLVIGARTHYYEGHGVRRVVHSVRTAAATGARTMVLTNGAGGIKHTWKPGTPVLISDHINLTGDSPLEGATFIDLTDLYSLRLRDLARSIDPSLDEGVYCQFRGPQYETPAEVRMAKTIGGHIVGMSTALEAIAARQAGMELLGMSLITNMAAGIQTTPLSHQEVIDAGREAEPVISSLLARVVGAL</sequence>
<evidence type="ECO:0000313" key="10">
    <source>
        <dbReference type="Proteomes" id="UP000602532"/>
    </source>
</evidence>
<evidence type="ECO:0000256" key="1">
    <source>
        <dbReference type="ARBA" id="ARBA00002678"/>
    </source>
</evidence>
<proteinExistence type="inferred from homology"/>
<comment type="pathway">
    <text evidence="2 7">Purine metabolism; purine nucleoside salvage.</text>
</comment>
<keyword evidence="10" id="KW-1185">Reference proteome</keyword>
<dbReference type="EC" id="2.4.2.1" evidence="7"/>
<name>A0ABR8WZ42_9MICO</name>
<dbReference type="SUPFAM" id="SSF53167">
    <property type="entry name" value="Purine and uridine phosphorylases"/>
    <property type="match status" value="1"/>
</dbReference>
<keyword evidence="5 7" id="KW-0808">Transferase</keyword>
<protein>
    <recommendedName>
        <fullName evidence="7">Purine nucleoside phosphorylase</fullName>
        <ecNumber evidence="7">2.4.2.1</ecNumber>
    </recommendedName>
    <alternativeName>
        <fullName evidence="7">Inosine-guanosine phosphorylase</fullName>
    </alternativeName>
</protein>
<comment type="catalytic activity">
    <reaction evidence="6">
        <text>a purine 2'-deoxy-D-ribonucleoside + phosphate = a purine nucleobase + 2-deoxy-alpha-D-ribose 1-phosphate</text>
        <dbReference type="Rhea" id="RHEA:36431"/>
        <dbReference type="ChEBI" id="CHEBI:26386"/>
        <dbReference type="ChEBI" id="CHEBI:43474"/>
        <dbReference type="ChEBI" id="CHEBI:57259"/>
        <dbReference type="ChEBI" id="CHEBI:142361"/>
        <dbReference type="EC" id="2.4.2.1"/>
    </reaction>
</comment>
<comment type="similarity">
    <text evidence="3 7">Belongs to the PNP/MTAP phosphorylase family.</text>
</comment>
<accession>A0ABR8WZ42</accession>
<dbReference type="Proteomes" id="UP000602532">
    <property type="component" value="Unassembled WGS sequence"/>
</dbReference>
<dbReference type="PIRSF" id="PIRSF000477">
    <property type="entry name" value="PurNPase"/>
    <property type="match status" value="1"/>
</dbReference>
<dbReference type="InterPro" id="IPR035994">
    <property type="entry name" value="Nucleoside_phosphorylase_sf"/>
</dbReference>
<evidence type="ECO:0000256" key="5">
    <source>
        <dbReference type="ARBA" id="ARBA00022679"/>
    </source>
</evidence>
<evidence type="ECO:0000256" key="2">
    <source>
        <dbReference type="ARBA" id="ARBA00005058"/>
    </source>
</evidence>
<dbReference type="PANTHER" id="PTHR11904">
    <property type="entry name" value="METHYLTHIOADENOSINE/PURINE NUCLEOSIDE PHOSPHORYLASE"/>
    <property type="match status" value="1"/>
</dbReference>
<reference evidence="9 10" key="1">
    <citation type="submission" date="2020-08" db="EMBL/GenBank/DDBJ databases">
        <title>A Genomic Blueprint of the Chicken Gut Microbiome.</title>
        <authorList>
            <person name="Gilroy R."/>
            <person name="Ravi A."/>
            <person name="Getino M."/>
            <person name="Pursley I."/>
            <person name="Horton D.L."/>
            <person name="Alikhan N.-F."/>
            <person name="Baker D."/>
            <person name="Gharbi K."/>
            <person name="Hall N."/>
            <person name="Watson M."/>
            <person name="Adriaenssens E.M."/>
            <person name="Foster-Nyarko E."/>
            <person name="Jarju S."/>
            <person name="Secka A."/>
            <person name="Antonio M."/>
            <person name="Oren A."/>
            <person name="Chaudhuri R."/>
            <person name="La Ragione R.M."/>
            <person name="Hildebrand F."/>
            <person name="Pallen M.J."/>
        </authorList>
    </citation>
    <scope>NUCLEOTIDE SEQUENCE [LARGE SCALE GENOMIC DNA]</scope>
    <source>
        <strain evidence="9 10">Sa1CUA4</strain>
    </source>
</reference>
<gene>
    <name evidence="9" type="ORF">H9622_01560</name>
</gene>
<evidence type="ECO:0000313" key="9">
    <source>
        <dbReference type="EMBL" id="MBD8022275.1"/>
    </source>
</evidence>
<dbReference type="NCBIfam" id="TIGR01697">
    <property type="entry name" value="PNPH-PUNA-XAPA"/>
    <property type="match status" value="1"/>
</dbReference>
<dbReference type="InterPro" id="IPR000845">
    <property type="entry name" value="Nucleoside_phosphorylase_d"/>
</dbReference>
<evidence type="ECO:0000256" key="7">
    <source>
        <dbReference type="PIRNR" id="PIRNR000477"/>
    </source>
</evidence>
<dbReference type="PANTHER" id="PTHR11904:SF9">
    <property type="entry name" value="PURINE NUCLEOSIDE PHOSPHORYLASE-RELATED"/>
    <property type="match status" value="1"/>
</dbReference>
<evidence type="ECO:0000256" key="6">
    <source>
        <dbReference type="ARBA" id="ARBA00048556"/>
    </source>
</evidence>
<dbReference type="GO" id="GO:0004731">
    <property type="term" value="F:purine-nucleoside phosphorylase activity"/>
    <property type="evidence" value="ECO:0007669"/>
    <property type="project" value="UniProtKB-EC"/>
</dbReference>
<dbReference type="Pfam" id="PF01048">
    <property type="entry name" value="PNP_UDP_1"/>
    <property type="match status" value="1"/>
</dbReference>
<dbReference type="NCBIfam" id="NF006054">
    <property type="entry name" value="PRK08202.1"/>
    <property type="match status" value="1"/>
</dbReference>
<dbReference type="CDD" id="cd09009">
    <property type="entry name" value="PNP-EcPNPII_like"/>
    <property type="match status" value="1"/>
</dbReference>
<feature type="domain" description="Nucleoside phosphorylase" evidence="8">
    <location>
        <begin position="38"/>
        <end position="274"/>
    </location>
</feature>
<dbReference type="RefSeq" id="WP_191763594.1">
    <property type="nucleotide sequence ID" value="NZ_JACSPM010000001.1"/>
</dbReference>
<comment type="caution">
    <text evidence="9">The sequence shown here is derived from an EMBL/GenBank/DDBJ whole genome shotgun (WGS) entry which is preliminary data.</text>
</comment>
<keyword evidence="4 7" id="KW-0328">Glycosyltransferase</keyword>
<evidence type="ECO:0000256" key="3">
    <source>
        <dbReference type="ARBA" id="ARBA00006751"/>
    </source>
</evidence>
<comment type="function">
    <text evidence="1">The purine nucleoside phosphorylases catalyze the phosphorolytic breakdown of the N-glycosidic bond in the beta-(deoxy)ribonucleoside molecules, with the formation of the corresponding free purine bases and pentose-1-phosphate. Cleaves guanosine, inosine, 2'-deoxyguanosine and 2'-deoxyinosine.</text>
</comment>
<evidence type="ECO:0000256" key="4">
    <source>
        <dbReference type="ARBA" id="ARBA00022676"/>
    </source>
</evidence>